<dbReference type="AlphaFoldDB" id="A0A0G4NHQ5"/>
<proteinExistence type="predicted"/>
<reference evidence="3" key="1">
    <citation type="submission" date="2015-05" db="EMBL/GenBank/DDBJ databases">
        <authorList>
            <person name="Fogelqvist Johan"/>
        </authorList>
    </citation>
    <scope>NUCLEOTIDE SEQUENCE [LARGE SCALE GENOMIC DNA]</scope>
</reference>
<name>A0A0G4NHQ5_VERLO</name>
<organism evidence="2 3">
    <name type="scientific">Verticillium longisporum</name>
    <name type="common">Verticillium dahliae var. longisporum</name>
    <dbReference type="NCBI Taxonomy" id="100787"/>
    <lineage>
        <taxon>Eukaryota</taxon>
        <taxon>Fungi</taxon>
        <taxon>Dikarya</taxon>
        <taxon>Ascomycota</taxon>
        <taxon>Pezizomycotina</taxon>
        <taxon>Sordariomycetes</taxon>
        <taxon>Hypocreomycetidae</taxon>
        <taxon>Glomerellales</taxon>
        <taxon>Plectosphaerellaceae</taxon>
        <taxon>Verticillium</taxon>
    </lineage>
</organism>
<accession>A0A0G4NHQ5</accession>
<dbReference type="Proteomes" id="UP000045706">
    <property type="component" value="Unassembled WGS sequence"/>
</dbReference>
<dbReference type="EMBL" id="CVQI01035212">
    <property type="protein sequence ID" value="CRK46022.1"/>
    <property type="molecule type" value="Genomic_DNA"/>
</dbReference>
<sequence>GRRLRRPRRARPALLHRGQGRHLLRHLDRLQRRPQHEQRAVVLGGLRLCQEARGAPRRQGPPLRHRRRARPQLLHPAGERPLPGRRQVAHHH</sequence>
<evidence type="ECO:0000313" key="3">
    <source>
        <dbReference type="Proteomes" id="UP000045706"/>
    </source>
</evidence>
<evidence type="ECO:0000313" key="2">
    <source>
        <dbReference type="EMBL" id="CRK46022.1"/>
    </source>
</evidence>
<evidence type="ECO:0000256" key="1">
    <source>
        <dbReference type="SAM" id="MobiDB-lite"/>
    </source>
</evidence>
<feature type="non-terminal residue" evidence="2">
    <location>
        <position position="1"/>
    </location>
</feature>
<gene>
    <name evidence="2" type="ORF">BN1723_019875</name>
</gene>
<feature type="region of interest" description="Disordered" evidence="1">
    <location>
        <begin position="52"/>
        <end position="92"/>
    </location>
</feature>
<protein>
    <submittedName>
        <fullName evidence="2">Uncharacterized protein</fullName>
    </submittedName>
</protein>